<reference evidence="16 17" key="1">
    <citation type="submission" date="2024-04" db="EMBL/GenBank/DDBJ databases">
        <title>Tritrichomonas musculus Genome.</title>
        <authorList>
            <person name="Alves-Ferreira E."/>
            <person name="Grigg M."/>
            <person name="Lorenzi H."/>
            <person name="Galac M."/>
        </authorList>
    </citation>
    <scope>NUCLEOTIDE SEQUENCE [LARGE SCALE GENOMIC DNA]</scope>
    <source>
        <strain evidence="16 17">EAF2021</strain>
    </source>
</reference>
<evidence type="ECO:0000256" key="10">
    <source>
        <dbReference type="ARBA" id="ARBA00023180"/>
    </source>
</evidence>
<dbReference type="Pfam" id="PF22850">
    <property type="entry name" value="CATSPERD-E_C"/>
    <property type="match status" value="1"/>
</dbReference>
<evidence type="ECO:0000313" key="17">
    <source>
        <dbReference type="Proteomes" id="UP001470230"/>
    </source>
</evidence>
<keyword evidence="8 13" id="KW-0472">Membrane</keyword>
<comment type="caution">
    <text evidence="16">The sequence shown here is derived from an EMBL/GenBank/DDBJ whole genome shotgun (WGS) entry which is preliminary data.</text>
</comment>
<evidence type="ECO:0000256" key="12">
    <source>
        <dbReference type="ARBA" id="ARBA00037793"/>
    </source>
</evidence>
<dbReference type="EMBL" id="JAPFFF010000019">
    <property type="protein sequence ID" value="KAK8857829.1"/>
    <property type="molecule type" value="Genomic_DNA"/>
</dbReference>
<keyword evidence="6 13" id="KW-1133">Transmembrane helix</keyword>
<feature type="chain" id="PRO_5046073207" description="CATSPERD/E C-terminal domain-containing protein" evidence="14">
    <location>
        <begin position="17"/>
        <end position="943"/>
    </location>
</feature>
<evidence type="ECO:0000256" key="1">
    <source>
        <dbReference type="ARBA" id="ARBA00010246"/>
    </source>
</evidence>
<evidence type="ECO:0000256" key="2">
    <source>
        <dbReference type="ARBA" id="ARBA00022475"/>
    </source>
</evidence>
<evidence type="ECO:0000256" key="6">
    <source>
        <dbReference type="ARBA" id="ARBA00022989"/>
    </source>
</evidence>
<evidence type="ECO:0000256" key="14">
    <source>
        <dbReference type="SAM" id="SignalP"/>
    </source>
</evidence>
<evidence type="ECO:0000313" key="16">
    <source>
        <dbReference type="EMBL" id="KAK8857829.1"/>
    </source>
</evidence>
<keyword evidence="4 14" id="KW-0732">Signal</keyword>
<feature type="signal peptide" evidence="14">
    <location>
        <begin position="1"/>
        <end position="16"/>
    </location>
</feature>
<protein>
    <recommendedName>
        <fullName evidence="15">CATSPERD/E C-terminal domain-containing protein</fullName>
    </recommendedName>
</protein>
<dbReference type="PANTHER" id="PTHR33722">
    <property type="entry name" value="CATION CHANNEL SPERM-ASSOCIATED PROTEIN SUBUNIT DELTA-RELATED"/>
    <property type="match status" value="1"/>
</dbReference>
<keyword evidence="17" id="KW-1185">Reference proteome</keyword>
<keyword evidence="2" id="KW-1003">Cell membrane</keyword>
<dbReference type="InterPro" id="IPR028751">
    <property type="entry name" value="CATSPERD/E"/>
</dbReference>
<keyword evidence="3 13" id="KW-0812">Transmembrane</keyword>
<comment type="subcellular location">
    <subcellularLocation>
        <location evidence="12">Cell projection</location>
        <location evidence="12">Cilium</location>
        <location evidence="12">Flagellum membrane</location>
        <topology evidence="12">Single-pass type I membrane protein</topology>
    </subcellularLocation>
</comment>
<keyword evidence="11" id="KW-0966">Cell projection</keyword>
<keyword evidence="5" id="KW-0282">Flagellum</keyword>
<feature type="transmembrane region" description="Helical" evidence="13">
    <location>
        <begin position="904"/>
        <end position="924"/>
    </location>
</feature>
<dbReference type="PANTHER" id="PTHR33722:SF1">
    <property type="entry name" value="CATION CHANNEL SPERM-ASSOCIATED AUXILIARY SUBUNIT DELTA"/>
    <property type="match status" value="1"/>
</dbReference>
<evidence type="ECO:0000256" key="8">
    <source>
        <dbReference type="ARBA" id="ARBA00023136"/>
    </source>
</evidence>
<gene>
    <name evidence="16" type="ORF">M9Y10_012923</name>
</gene>
<evidence type="ECO:0000256" key="9">
    <source>
        <dbReference type="ARBA" id="ARBA00023157"/>
    </source>
</evidence>
<evidence type="ECO:0000256" key="3">
    <source>
        <dbReference type="ARBA" id="ARBA00022692"/>
    </source>
</evidence>
<evidence type="ECO:0000256" key="13">
    <source>
        <dbReference type="SAM" id="Phobius"/>
    </source>
</evidence>
<evidence type="ECO:0000256" key="5">
    <source>
        <dbReference type="ARBA" id="ARBA00022846"/>
    </source>
</evidence>
<keyword evidence="7" id="KW-0969">Cilium</keyword>
<accession>A0ABR2I6W3</accession>
<name>A0ABR2I6W3_9EUKA</name>
<organism evidence="16 17">
    <name type="scientific">Tritrichomonas musculus</name>
    <dbReference type="NCBI Taxonomy" id="1915356"/>
    <lineage>
        <taxon>Eukaryota</taxon>
        <taxon>Metamonada</taxon>
        <taxon>Parabasalia</taxon>
        <taxon>Tritrichomonadida</taxon>
        <taxon>Tritrichomonadidae</taxon>
        <taxon>Tritrichomonas</taxon>
    </lineage>
</organism>
<dbReference type="InterPro" id="IPR053814">
    <property type="entry name" value="CATSPERD/E_C"/>
</dbReference>
<comment type="similarity">
    <text evidence="1">Belongs to the CATSPERD family.</text>
</comment>
<proteinExistence type="inferred from homology"/>
<evidence type="ECO:0000256" key="7">
    <source>
        <dbReference type="ARBA" id="ARBA00023069"/>
    </source>
</evidence>
<dbReference type="Proteomes" id="UP001470230">
    <property type="component" value="Unassembled WGS sequence"/>
</dbReference>
<keyword evidence="10" id="KW-0325">Glycoprotein</keyword>
<evidence type="ECO:0000256" key="4">
    <source>
        <dbReference type="ARBA" id="ARBA00022729"/>
    </source>
</evidence>
<feature type="domain" description="CATSPERD/E C-terminal" evidence="15">
    <location>
        <begin position="746"/>
        <end position="926"/>
    </location>
</feature>
<evidence type="ECO:0000256" key="11">
    <source>
        <dbReference type="ARBA" id="ARBA00023273"/>
    </source>
</evidence>
<keyword evidence="9" id="KW-1015">Disulfide bond</keyword>
<sequence>MFFLFVLFNITYSVNMFGLFSPVGAPSTDLPGPFSTLYAEYRGENCAGEWKVSEGCTTITPVDKCNLLFQCSQSGSRSINFTDSNNTELLQFQFEIGEKLRDYTWYVVPQSPLIDNNFCSNTSLCFSDQDQFGIKIWITTKTHTDSFNMEIAEYEHLVSYPSNSSKIITKRFYSLGESPTVEVNGDIFDSNVFFYNETGDFWYGDVQLNHQFPQPFLVYGKSIADYYCEVSNLTGYFYYNGSIPSFDELFINVELNQSSKSLINDASSVSFCGCFPHISAFTIGQETFITQSYFEKFTHVELKDDLKIISIDMNPHYVYAIGSDGHLYVSANGNWETIIGVENVTRVRTSNLCAISPTQNYELSPDNDIFAVCHNSVHIRVYLSLNNGVPPKDIDLSQFAKKIFDFQLNSYLLFAIFEPKTNSENQIGTILIDLKQEDSSTIHYEEKIEDPKLQTAPDGGFFIYGDSIFYTSDLFMMKKITLQDLNPNERIHNLISTEDNFAFVTNESRIFYGNMNDLSILNLWSPSKSKSLNIFFEQDRLYSIYYDETKEEVVREFIFAKSRQTYESMTYCLNCPEHDDYMFIDLDQIIQENFRIAVIHTEPLMTSVQSPSLVNVVNSYSFESYDCGQLMLLIEEANSDEVNTSAFSTVFEVETQMSCSVFNLNISITSTGVNKVDYTDSVEHTTGSGIVHVILEQRDSNLFTDKFQISSQCIPNTRLKLVVDDDECFSDNEDGKCVFSTLYGIHDFKPKIYIYDGDEERGELIEDFVMIPIPSMFGKSDDWVPDYEYDKTVQEVGCIKQPQTYMNMKDVIYGGDHQGWSKSNYKSCFFNDNDHPDPNPIFDFNKKQYYEILNSTDNCMYFTGSESTMFFNLSVVGFKQTYCQFHVIVEVDIKNRALRWWEKFIPASAAVILLINSGVFIFWIEFKYSFAEFLYETKRMSDN</sequence>
<evidence type="ECO:0000259" key="15">
    <source>
        <dbReference type="Pfam" id="PF22850"/>
    </source>
</evidence>